<reference evidence="2" key="1">
    <citation type="journal article" date="2014" name="Science">
        <title>Ancient hybridizations among the ancestral genomes of bread wheat.</title>
        <authorList>
            <consortium name="International Wheat Genome Sequencing Consortium,"/>
            <person name="Marcussen T."/>
            <person name="Sandve S.R."/>
            <person name="Heier L."/>
            <person name="Spannagl M."/>
            <person name="Pfeifer M."/>
            <person name="Jakobsen K.S."/>
            <person name="Wulff B.B."/>
            <person name="Steuernagel B."/>
            <person name="Mayer K.F."/>
            <person name="Olsen O.A."/>
        </authorList>
    </citation>
    <scope>NUCLEOTIDE SEQUENCE [LARGE SCALE GENOMIC DNA]</scope>
    <source>
        <strain evidence="2">cv. AL8/78</strain>
    </source>
</reference>
<protein>
    <submittedName>
        <fullName evidence="1">Uncharacterized protein</fullName>
    </submittedName>
</protein>
<reference evidence="1" key="4">
    <citation type="submission" date="2019-03" db="UniProtKB">
        <authorList>
            <consortium name="EnsemblPlants"/>
        </authorList>
    </citation>
    <scope>IDENTIFICATION</scope>
</reference>
<accession>A0A453DTK0</accession>
<dbReference type="AlphaFoldDB" id="A0A453DTK0"/>
<reference evidence="1" key="3">
    <citation type="journal article" date="2017" name="Nature">
        <title>Genome sequence of the progenitor of the wheat D genome Aegilops tauschii.</title>
        <authorList>
            <person name="Luo M.C."/>
            <person name="Gu Y.Q."/>
            <person name="Puiu D."/>
            <person name="Wang H."/>
            <person name="Twardziok S.O."/>
            <person name="Deal K.R."/>
            <person name="Huo N."/>
            <person name="Zhu T."/>
            <person name="Wang L."/>
            <person name="Wang Y."/>
            <person name="McGuire P.E."/>
            <person name="Liu S."/>
            <person name="Long H."/>
            <person name="Ramasamy R.K."/>
            <person name="Rodriguez J.C."/>
            <person name="Van S.L."/>
            <person name="Yuan L."/>
            <person name="Wang Z."/>
            <person name="Xia Z."/>
            <person name="Xiao L."/>
            <person name="Anderson O.D."/>
            <person name="Ouyang S."/>
            <person name="Liang Y."/>
            <person name="Zimin A.V."/>
            <person name="Pertea G."/>
            <person name="Qi P."/>
            <person name="Bennetzen J.L."/>
            <person name="Dai X."/>
            <person name="Dawson M.W."/>
            <person name="Muller H.G."/>
            <person name="Kugler K."/>
            <person name="Rivarola-Duarte L."/>
            <person name="Spannagl M."/>
            <person name="Mayer K.F.X."/>
            <person name="Lu F.H."/>
            <person name="Bevan M.W."/>
            <person name="Leroy P."/>
            <person name="Li P."/>
            <person name="You F.M."/>
            <person name="Sun Q."/>
            <person name="Liu Z."/>
            <person name="Lyons E."/>
            <person name="Wicker T."/>
            <person name="Salzberg S.L."/>
            <person name="Devos K.M."/>
            <person name="Dvorak J."/>
        </authorList>
    </citation>
    <scope>NUCLEOTIDE SEQUENCE [LARGE SCALE GENOMIC DNA]</scope>
    <source>
        <strain evidence="1">cv. AL8/78</strain>
    </source>
</reference>
<dbReference type="Proteomes" id="UP000015105">
    <property type="component" value="Chromosome 3D"/>
</dbReference>
<reference evidence="1" key="5">
    <citation type="journal article" date="2021" name="G3 (Bethesda)">
        <title>Aegilops tauschii genome assembly Aet v5.0 features greater sequence contiguity and improved annotation.</title>
        <authorList>
            <person name="Wang L."/>
            <person name="Zhu T."/>
            <person name="Rodriguez J.C."/>
            <person name="Deal K.R."/>
            <person name="Dubcovsky J."/>
            <person name="McGuire P.E."/>
            <person name="Lux T."/>
            <person name="Spannagl M."/>
            <person name="Mayer K.F.X."/>
            <person name="Baldrich P."/>
            <person name="Meyers B.C."/>
            <person name="Huo N."/>
            <person name="Gu Y.Q."/>
            <person name="Zhou H."/>
            <person name="Devos K.M."/>
            <person name="Bennetzen J.L."/>
            <person name="Unver T."/>
            <person name="Budak H."/>
            <person name="Gulick P.J."/>
            <person name="Galiba G."/>
            <person name="Kalapos B."/>
            <person name="Nelson D.R."/>
            <person name="Li P."/>
            <person name="You F.M."/>
            <person name="Luo M.C."/>
            <person name="Dvorak J."/>
        </authorList>
    </citation>
    <scope>NUCLEOTIDE SEQUENCE [LARGE SCALE GENOMIC DNA]</scope>
    <source>
        <strain evidence="1">cv. AL8/78</strain>
    </source>
</reference>
<reference evidence="2" key="2">
    <citation type="journal article" date="2017" name="Nat. Plants">
        <title>The Aegilops tauschii genome reveals multiple impacts of transposons.</title>
        <authorList>
            <person name="Zhao G."/>
            <person name="Zou C."/>
            <person name="Li K."/>
            <person name="Wang K."/>
            <person name="Li T."/>
            <person name="Gao L."/>
            <person name="Zhang X."/>
            <person name="Wang H."/>
            <person name="Yang Z."/>
            <person name="Liu X."/>
            <person name="Jiang W."/>
            <person name="Mao L."/>
            <person name="Kong X."/>
            <person name="Jiao Y."/>
            <person name="Jia J."/>
        </authorList>
    </citation>
    <scope>NUCLEOTIDE SEQUENCE [LARGE SCALE GENOMIC DNA]</scope>
    <source>
        <strain evidence="2">cv. AL8/78</strain>
    </source>
</reference>
<proteinExistence type="predicted"/>
<keyword evidence="2" id="KW-1185">Reference proteome</keyword>
<evidence type="ECO:0000313" key="2">
    <source>
        <dbReference type="Proteomes" id="UP000015105"/>
    </source>
</evidence>
<sequence length="33" mass="3678">LLTGALKDVKIPPGPRLIILDQIKRDPWLAKAQ</sequence>
<organism evidence="1 2">
    <name type="scientific">Aegilops tauschii subsp. strangulata</name>
    <name type="common">Goatgrass</name>
    <dbReference type="NCBI Taxonomy" id="200361"/>
    <lineage>
        <taxon>Eukaryota</taxon>
        <taxon>Viridiplantae</taxon>
        <taxon>Streptophyta</taxon>
        <taxon>Embryophyta</taxon>
        <taxon>Tracheophyta</taxon>
        <taxon>Spermatophyta</taxon>
        <taxon>Magnoliopsida</taxon>
        <taxon>Liliopsida</taxon>
        <taxon>Poales</taxon>
        <taxon>Poaceae</taxon>
        <taxon>BOP clade</taxon>
        <taxon>Pooideae</taxon>
        <taxon>Triticodae</taxon>
        <taxon>Triticeae</taxon>
        <taxon>Triticinae</taxon>
        <taxon>Aegilops</taxon>
    </lineage>
</organism>
<dbReference type="Gramene" id="AET3Gv20078600.7">
    <property type="protein sequence ID" value="AET3Gv20078600.7"/>
    <property type="gene ID" value="AET3Gv20078600"/>
</dbReference>
<name>A0A453DTK0_AEGTS</name>
<dbReference type="EnsemblPlants" id="AET3Gv20078600.7">
    <property type="protein sequence ID" value="AET3Gv20078600.7"/>
    <property type="gene ID" value="AET3Gv20078600"/>
</dbReference>
<evidence type="ECO:0000313" key="1">
    <source>
        <dbReference type="EnsemblPlants" id="AET3Gv20078600.7"/>
    </source>
</evidence>